<evidence type="ECO:0000313" key="3">
    <source>
        <dbReference type="EMBL" id="KAE8972501.1"/>
    </source>
</evidence>
<keyword evidence="1" id="KW-1133">Transmembrane helix</keyword>
<gene>
    <name evidence="3" type="ORF">PR001_g26590</name>
    <name evidence="2" type="ORF">PR002_g26766</name>
</gene>
<dbReference type="EMBL" id="QXFV01003984">
    <property type="protein sequence ID" value="KAE8972501.1"/>
    <property type="molecule type" value="Genomic_DNA"/>
</dbReference>
<reference evidence="4 5" key="1">
    <citation type="submission" date="2018-09" db="EMBL/GenBank/DDBJ databases">
        <title>Genomic investigation of the strawberry pathogen Phytophthora fragariae indicates pathogenicity is determined by transcriptional variation in three key races.</title>
        <authorList>
            <person name="Adams T.M."/>
            <person name="Armitage A.D."/>
            <person name="Sobczyk M.K."/>
            <person name="Bates H.J."/>
            <person name="Dunwell J.M."/>
            <person name="Nellist C.F."/>
            <person name="Harrison R.J."/>
        </authorList>
    </citation>
    <scope>NUCLEOTIDE SEQUENCE [LARGE SCALE GENOMIC DNA]</scope>
    <source>
        <strain evidence="3 4">SCRP249</strain>
        <strain evidence="2 5">SCRP324</strain>
    </source>
</reference>
<dbReference type="EMBL" id="QXFU01003957">
    <property type="protein sequence ID" value="KAE8971622.1"/>
    <property type="molecule type" value="Genomic_DNA"/>
</dbReference>
<evidence type="ECO:0000313" key="4">
    <source>
        <dbReference type="Proteomes" id="UP000429607"/>
    </source>
</evidence>
<keyword evidence="1" id="KW-0472">Membrane</keyword>
<evidence type="ECO:0000313" key="2">
    <source>
        <dbReference type="EMBL" id="KAE8971622.1"/>
    </source>
</evidence>
<organism evidence="3 4">
    <name type="scientific">Phytophthora rubi</name>
    <dbReference type="NCBI Taxonomy" id="129364"/>
    <lineage>
        <taxon>Eukaryota</taxon>
        <taxon>Sar</taxon>
        <taxon>Stramenopiles</taxon>
        <taxon>Oomycota</taxon>
        <taxon>Peronosporomycetes</taxon>
        <taxon>Peronosporales</taxon>
        <taxon>Peronosporaceae</taxon>
        <taxon>Phytophthora</taxon>
    </lineage>
</organism>
<sequence>MEDHPAVTATTTSSSVKRASLTRRQRAWRLICEAARLVLKVMRPVCTCGPLAWILTYVFTLGNILTGQPPALQSHRDLISMTVLVSTSFHGISVFVTYALSLRNFHRLDGSRWTFAQLVGRFIKKTWAAYSLAHILVVGGTYVIVSVAHAFSATFKLHLYLACAWNSLYRASVDEASRSIYQRETLEGVEGGHVNDAPYWRRYVQAVGRSINFAVIAMLAASLVHVCSALDMLNSSFASLKFSVASVVLKSIVLSITKRIALQHGGTHLRKIYVLTAVPTVLINTQVRLVLLQNVKSGSSVRSFLELGLLEPLLRVTKVWHLQRTIDQVKRNSQSRVSSVASLRARVHRISAILPLPHSLTRHQTQTARLSKLVRPATILDSRQSLLHFHAAESHADMCSEYIAIICSTSIFFFLQRHSRFGWHEAGDSGDVAGWEETLLAGSWQVGIEVVVDFVCCAFELANGIPLHDTESLGGFLTAVFTCTALVSVSISTVLCAHDAASTST</sequence>
<dbReference type="Proteomes" id="UP000435112">
    <property type="component" value="Unassembled WGS sequence"/>
</dbReference>
<accession>A0A6A3HS52</accession>
<protein>
    <submittedName>
        <fullName evidence="3">Uncharacterized protein</fullName>
    </submittedName>
</protein>
<dbReference type="Proteomes" id="UP000429607">
    <property type="component" value="Unassembled WGS sequence"/>
</dbReference>
<keyword evidence="1" id="KW-0812">Transmembrane</keyword>
<feature type="transmembrane region" description="Helical" evidence="1">
    <location>
        <begin position="78"/>
        <end position="102"/>
    </location>
</feature>
<comment type="caution">
    <text evidence="3">The sequence shown here is derived from an EMBL/GenBank/DDBJ whole genome shotgun (WGS) entry which is preliminary data.</text>
</comment>
<dbReference type="OrthoDB" id="121716at2759"/>
<evidence type="ECO:0000313" key="5">
    <source>
        <dbReference type="Proteomes" id="UP000435112"/>
    </source>
</evidence>
<evidence type="ECO:0000256" key="1">
    <source>
        <dbReference type="SAM" id="Phobius"/>
    </source>
</evidence>
<feature type="transmembrane region" description="Helical" evidence="1">
    <location>
        <begin position="45"/>
        <end position="66"/>
    </location>
</feature>
<feature type="transmembrane region" description="Helical" evidence="1">
    <location>
        <begin position="127"/>
        <end position="151"/>
    </location>
</feature>
<name>A0A6A3HS52_9STRA</name>
<proteinExistence type="predicted"/>
<dbReference type="AlphaFoldDB" id="A0A6A3HS52"/>